<dbReference type="Gene3D" id="3.40.50.720">
    <property type="entry name" value="NAD(P)-binding Rossmann-like Domain"/>
    <property type="match status" value="1"/>
</dbReference>
<dbReference type="CDD" id="cd05251">
    <property type="entry name" value="NmrA_like_SDR_a"/>
    <property type="match status" value="1"/>
</dbReference>
<dbReference type="EMBL" id="JAANBB010000029">
    <property type="protein sequence ID" value="KAF7554685.1"/>
    <property type="molecule type" value="Genomic_DNA"/>
</dbReference>
<accession>A0A9P5LBD7</accession>
<evidence type="ECO:0000256" key="3">
    <source>
        <dbReference type="SAM" id="MobiDB-lite"/>
    </source>
</evidence>
<name>A0A9P5LBD7_9HYPO</name>
<evidence type="ECO:0000256" key="1">
    <source>
        <dbReference type="ARBA" id="ARBA00006328"/>
    </source>
</evidence>
<dbReference type="InterPro" id="IPR008030">
    <property type="entry name" value="NmrA-like"/>
</dbReference>
<sequence>MSKILAVFGATGQQGSSVVNYVLNDPELSKEYKIRAITRDVTSEKAKQLAEKVEVVQGDILDNASLKTALAGAHTVFAMTSPGFGPDAVDVEYNSGKAIADAALEQGVEYIIFSTLKSVSEMSGGKYTAVTPFDAKAKIEKYVRGLTIKSAFYAPAYFMQNLQAQPYLAPQQLPDGTWVLPRPVSPKTKVPYIDAVGDSGKIIGAILAEPDKYEGKTFHAAAMTHTYEEIVAILSKVTGKTIVYKQISVEDFRNSLPFAADLFTDGVCCLEEYGYFGPGGEELILWSLKCLPHTVKWKLQRASTGYVATETFGWYLDSLKSSLPVSLDKIKLQANMDDSMSYSPSSQNETNDSPPLQSATNDLPPLQSAANDLTSLQSATNDLPPPPQTARTSRFHYVIWASNPTFAFCAGLSSVLANRYPIPTVLGFGGEGENNLTKTHIAKLRVLKQYLDGPNGAHDSDLVMAMDGYDVVAQLPVDTVIERYFEVTAEADKRLADRFGITVKEAHARGLRQTVMFAADKGCHPPAPNEPRCWAIPSSHLPHNVYGPLDGNKRQFYVDPVFLCAGSVIGRLGDLRQIVNAALKIVEANDLVALPTDMKPSDQRFFATVFARQEVYRTMSITGGEVPGYEGDRMLPKEKKDENDKTEYHITIDYESAIIQNVFLHDLWLKALKYSSFDHTATVEEDVLNNGDSFKPHQIQMPASVLLPLRRIFGSFTDKDGQGTSARKWVANLKLRTNVATRQIYAFLHNTGPKDLFIARYKMMWYFPMIQRLLNLAVEANIAREPLTLRPIDGRDWVSVTNYPEGDRMRDPYGGAYTDLKNKEFIPFLELCEGFVEDLFKKEG</sequence>
<evidence type="ECO:0000313" key="5">
    <source>
        <dbReference type="EMBL" id="KAF7554685.1"/>
    </source>
</evidence>
<feature type="domain" description="NmrA-like" evidence="4">
    <location>
        <begin position="2"/>
        <end position="278"/>
    </location>
</feature>
<dbReference type="Proteomes" id="UP000722485">
    <property type="component" value="Unassembled WGS sequence"/>
</dbReference>
<dbReference type="Pfam" id="PF05368">
    <property type="entry name" value="NmrA"/>
    <property type="match status" value="1"/>
</dbReference>
<dbReference type="OrthoDB" id="422736at2759"/>
<comment type="similarity">
    <text evidence="1">Belongs to the NmrA-type oxidoreductase family.</text>
</comment>
<dbReference type="InterPro" id="IPR051164">
    <property type="entry name" value="NmrA-like_oxidored"/>
</dbReference>
<gene>
    <name evidence="5" type="ORF">G7Z17_g2719</name>
</gene>
<dbReference type="CDD" id="cd22997">
    <property type="entry name" value="GT_LH"/>
    <property type="match status" value="1"/>
</dbReference>
<organism evidence="5 6">
    <name type="scientific">Cylindrodendrum hubeiense</name>
    <dbReference type="NCBI Taxonomy" id="595255"/>
    <lineage>
        <taxon>Eukaryota</taxon>
        <taxon>Fungi</taxon>
        <taxon>Dikarya</taxon>
        <taxon>Ascomycota</taxon>
        <taxon>Pezizomycotina</taxon>
        <taxon>Sordariomycetes</taxon>
        <taxon>Hypocreomycetidae</taxon>
        <taxon>Hypocreales</taxon>
        <taxon>Nectriaceae</taxon>
        <taxon>Cylindrodendrum</taxon>
    </lineage>
</organism>
<dbReference type="PANTHER" id="PTHR42748">
    <property type="entry name" value="NITROGEN METABOLITE REPRESSION PROTEIN NMRA FAMILY MEMBER"/>
    <property type="match status" value="1"/>
</dbReference>
<keyword evidence="2" id="KW-0521">NADP</keyword>
<feature type="compositionally biased region" description="Polar residues" evidence="3">
    <location>
        <begin position="338"/>
        <end position="361"/>
    </location>
</feature>
<dbReference type="PANTHER" id="PTHR42748:SF11">
    <property type="entry name" value="NMRA-LIKE DOMAIN-CONTAINING PROTEIN"/>
    <property type="match status" value="1"/>
</dbReference>
<feature type="region of interest" description="Disordered" evidence="3">
    <location>
        <begin position="338"/>
        <end position="368"/>
    </location>
</feature>
<comment type="caution">
    <text evidence="5">The sequence shown here is derived from an EMBL/GenBank/DDBJ whole genome shotgun (WGS) entry which is preliminary data.</text>
</comment>
<evidence type="ECO:0000259" key="4">
    <source>
        <dbReference type="Pfam" id="PF05368"/>
    </source>
</evidence>
<dbReference type="Gene3D" id="3.90.25.10">
    <property type="entry name" value="UDP-galactose 4-epimerase, domain 1"/>
    <property type="match status" value="1"/>
</dbReference>
<dbReference type="SUPFAM" id="SSF51735">
    <property type="entry name" value="NAD(P)-binding Rossmann-fold domains"/>
    <property type="match status" value="1"/>
</dbReference>
<reference evidence="5" key="1">
    <citation type="submission" date="2020-03" db="EMBL/GenBank/DDBJ databases">
        <title>Draft Genome Sequence of Cylindrodendrum hubeiense.</title>
        <authorList>
            <person name="Buettner E."/>
            <person name="Kellner H."/>
        </authorList>
    </citation>
    <scope>NUCLEOTIDE SEQUENCE</scope>
    <source>
        <strain evidence="5">IHI 201604</strain>
    </source>
</reference>
<dbReference type="InterPro" id="IPR036291">
    <property type="entry name" value="NAD(P)-bd_dom_sf"/>
</dbReference>
<proteinExistence type="inferred from homology"/>
<keyword evidence="6" id="KW-1185">Reference proteome</keyword>
<protein>
    <recommendedName>
        <fullName evidence="4">NmrA-like domain-containing protein</fullName>
    </recommendedName>
</protein>
<dbReference type="AlphaFoldDB" id="A0A9P5LBD7"/>
<evidence type="ECO:0000313" key="6">
    <source>
        <dbReference type="Proteomes" id="UP000722485"/>
    </source>
</evidence>
<dbReference type="GO" id="GO:0005634">
    <property type="term" value="C:nucleus"/>
    <property type="evidence" value="ECO:0007669"/>
    <property type="project" value="TreeGrafter"/>
</dbReference>
<evidence type="ECO:0000256" key="2">
    <source>
        <dbReference type="ARBA" id="ARBA00022857"/>
    </source>
</evidence>